<dbReference type="Pfam" id="PF07920">
    <property type="entry name" value="DUF1684"/>
    <property type="match status" value="1"/>
</dbReference>
<dbReference type="EMBL" id="SHKM01000001">
    <property type="protein sequence ID" value="RZT89582.1"/>
    <property type="molecule type" value="Genomic_DNA"/>
</dbReference>
<dbReference type="InterPro" id="IPR012467">
    <property type="entry name" value="DUF1684"/>
</dbReference>
<dbReference type="PANTHER" id="PTHR41913:SF1">
    <property type="entry name" value="DUF1684 DOMAIN-CONTAINING PROTEIN"/>
    <property type="match status" value="1"/>
</dbReference>
<evidence type="ECO:0008006" key="3">
    <source>
        <dbReference type="Google" id="ProtNLM"/>
    </source>
</evidence>
<name>A0ABY0IPU0_9RHOO</name>
<dbReference type="RefSeq" id="WP_130458309.1">
    <property type="nucleotide sequence ID" value="NZ_SHKM01000001.1"/>
</dbReference>
<evidence type="ECO:0000313" key="1">
    <source>
        <dbReference type="EMBL" id="RZT89582.1"/>
    </source>
</evidence>
<gene>
    <name evidence="1" type="ORF">EV678_0372</name>
</gene>
<evidence type="ECO:0000313" key="2">
    <source>
        <dbReference type="Proteomes" id="UP000292136"/>
    </source>
</evidence>
<reference evidence="1 2" key="1">
    <citation type="submission" date="2019-02" db="EMBL/GenBank/DDBJ databases">
        <title>Genomic Encyclopedia of Type Strains, Phase IV (KMG-IV): sequencing the most valuable type-strain genomes for metagenomic binning, comparative biology and taxonomic classification.</title>
        <authorList>
            <person name="Goeker M."/>
        </authorList>
    </citation>
    <scope>NUCLEOTIDE SEQUENCE [LARGE SCALE GENOMIC DNA]</scope>
    <source>
        <strain evidence="1 2">DSM 21223</strain>
    </source>
</reference>
<keyword evidence="2" id="KW-1185">Reference proteome</keyword>
<organism evidence="1 2">
    <name type="scientific">Azospira oryzae</name>
    <dbReference type="NCBI Taxonomy" id="146939"/>
    <lineage>
        <taxon>Bacteria</taxon>
        <taxon>Pseudomonadati</taxon>
        <taxon>Pseudomonadota</taxon>
        <taxon>Betaproteobacteria</taxon>
        <taxon>Rhodocyclales</taxon>
        <taxon>Rhodocyclaceae</taxon>
        <taxon>Azospira</taxon>
    </lineage>
</organism>
<dbReference type="Proteomes" id="UP000292136">
    <property type="component" value="Unassembled WGS sequence"/>
</dbReference>
<comment type="caution">
    <text evidence="1">The sequence shown here is derived from an EMBL/GenBank/DDBJ whole genome shotgun (WGS) entry which is preliminary data.</text>
</comment>
<proteinExistence type="predicted"/>
<accession>A0ABY0IPU0</accession>
<dbReference type="PANTHER" id="PTHR41913">
    <property type="entry name" value="DUF1684 DOMAIN-CONTAINING PROTEIN"/>
    <property type="match status" value="1"/>
</dbReference>
<protein>
    <recommendedName>
        <fullName evidence="3">DUF1684 domain-containing protein</fullName>
    </recommendedName>
</protein>
<sequence>MTADRTDASPAARHQRWCQRRLAELDAPQGWPGLIGLIWLEPGDNAVGAGADCLVRLPDGPERLGLLRWQGTSITWEPAGGGVQALQTDAQGEPTPVRSGAYQFFIIEREGRLAVRLRDLEWQAKRPFAGLECLPYAPAWSIEAAWETLGEPVTMEVPTVTGELKAVTVRHRAVFDHAGQTVALLPMETGEEGVFFVFRDAGSGRLTYGAGRFLRCPPPQNGKVLLDFNRAYNPPCAFTPFATCPLPPPENWLGFAVEAGELKYRGGH</sequence>